<feature type="domain" description="Pili assembly chaperone N-terminal" evidence="2">
    <location>
        <begin position="32"/>
        <end position="149"/>
    </location>
</feature>
<dbReference type="Proteomes" id="UP001430360">
    <property type="component" value="Unassembled WGS sequence"/>
</dbReference>
<dbReference type="Pfam" id="PF00345">
    <property type="entry name" value="PapD_N"/>
    <property type="match status" value="1"/>
</dbReference>
<keyword evidence="1" id="KW-0732">Signal</keyword>
<accession>A0ABS8UH62</accession>
<evidence type="ECO:0000259" key="2">
    <source>
        <dbReference type="Pfam" id="PF00345"/>
    </source>
</evidence>
<dbReference type="InterPro" id="IPR016147">
    <property type="entry name" value="Pili_assmbl_chaperone_N"/>
</dbReference>
<evidence type="ECO:0000313" key="3">
    <source>
        <dbReference type="EMBL" id="MCD9098803.1"/>
    </source>
</evidence>
<dbReference type="InterPro" id="IPR013783">
    <property type="entry name" value="Ig-like_fold"/>
</dbReference>
<feature type="chain" id="PRO_5045445169" evidence="1">
    <location>
        <begin position="30"/>
        <end position="246"/>
    </location>
</feature>
<dbReference type="PANTHER" id="PTHR30251:SF4">
    <property type="entry name" value="SLR1668 PROTEIN"/>
    <property type="match status" value="1"/>
</dbReference>
<dbReference type="EMBL" id="JAJQKU010000008">
    <property type="protein sequence ID" value="MCD9098803.1"/>
    <property type="molecule type" value="Genomic_DNA"/>
</dbReference>
<dbReference type="PANTHER" id="PTHR30251">
    <property type="entry name" value="PILUS ASSEMBLY CHAPERONE"/>
    <property type="match status" value="1"/>
</dbReference>
<protein>
    <submittedName>
        <fullName evidence="3">Molecular chaperone</fullName>
    </submittedName>
</protein>
<gene>
    <name evidence="3" type="ORF">LTT95_17910</name>
</gene>
<evidence type="ECO:0000256" key="1">
    <source>
        <dbReference type="SAM" id="SignalP"/>
    </source>
</evidence>
<reference evidence="3" key="2">
    <citation type="journal article" date="2022" name="Syst. Appl. Microbiol.">
        <title>Physiological and genomic characterisation of Luteimonas fraxinea sp. nov., a bacterial species associated with trees tolerant to ash dieback.</title>
        <authorList>
            <person name="Ulrich K."/>
            <person name="Becker R."/>
            <person name="Behrendt U."/>
            <person name="Kube M."/>
            <person name="Schneck V."/>
            <person name="Ulrich A."/>
        </authorList>
    </citation>
    <scope>NUCLEOTIDE SEQUENCE</scope>
    <source>
        <strain evidence="3">A1P009</strain>
    </source>
</reference>
<dbReference type="InterPro" id="IPR008962">
    <property type="entry name" value="PapD-like_sf"/>
</dbReference>
<organism evidence="3 4">
    <name type="scientific">Luteimonas fraxinea</name>
    <dbReference type="NCBI Taxonomy" id="2901869"/>
    <lineage>
        <taxon>Bacteria</taxon>
        <taxon>Pseudomonadati</taxon>
        <taxon>Pseudomonadota</taxon>
        <taxon>Gammaproteobacteria</taxon>
        <taxon>Lysobacterales</taxon>
        <taxon>Lysobacteraceae</taxon>
        <taxon>Luteimonas</taxon>
    </lineage>
</organism>
<dbReference type="RefSeq" id="WP_232138196.1">
    <property type="nucleotide sequence ID" value="NZ_CP089507.1"/>
</dbReference>
<reference evidence="3" key="1">
    <citation type="submission" date="2021-12" db="EMBL/GenBank/DDBJ databases">
        <authorList>
            <person name="Ulrich A."/>
        </authorList>
    </citation>
    <scope>NUCLEOTIDE SEQUENCE</scope>
    <source>
        <strain evidence="3">A1P009</strain>
    </source>
</reference>
<dbReference type="Gene3D" id="2.60.40.10">
    <property type="entry name" value="Immunoglobulins"/>
    <property type="match status" value="1"/>
</dbReference>
<comment type="caution">
    <text evidence="3">The sequence shown here is derived from an EMBL/GenBank/DDBJ whole genome shotgun (WGS) entry which is preliminary data.</text>
</comment>
<keyword evidence="4" id="KW-1185">Reference proteome</keyword>
<dbReference type="InterPro" id="IPR050643">
    <property type="entry name" value="Periplasmic_pilus_chap"/>
</dbReference>
<feature type="signal peptide" evidence="1">
    <location>
        <begin position="1"/>
        <end position="29"/>
    </location>
</feature>
<sequence>MIGLRDARRVHAWLLVLGLLLGASSIASAASLQVAPTRITIEVERGAEGLTLSNSGTEIVHVQVRAFRWWQENGEDMLEPAEDLVVSPPMLQLGTGAEQLIRIVHTGSPPPAGGEKTYRVVVDELPVDSAGPRGPGLRFALRYSIPVFILESAEAPPAPQLQTRFVESASGAAIEIRNTGSGSAQFADLVVIDPRGRRHVVAQGLAGYVLPGQQRQWPLPRGATAEGRIKAKLNGEPQARALAPDR</sequence>
<name>A0ABS8UH62_9GAMM</name>
<dbReference type="SUPFAM" id="SSF49354">
    <property type="entry name" value="PapD-like"/>
    <property type="match status" value="1"/>
</dbReference>
<proteinExistence type="predicted"/>
<evidence type="ECO:0000313" key="4">
    <source>
        <dbReference type="Proteomes" id="UP001430360"/>
    </source>
</evidence>